<keyword evidence="4 10" id="KW-0479">Metal-binding</keyword>
<keyword evidence="13" id="KW-1185">Reference proteome</keyword>
<dbReference type="Proteomes" id="UP000594260">
    <property type="component" value="Unplaced"/>
</dbReference>
<dbReference type="InterPro" id="IPR011013">
    <property type="entry name" value="Gal_mutarotase_sf_dom"/>
</dbReference>
<dbReference type="GeneID" id="111252773"/>
<dbReference type="InterPro" id="IPR027291">
    <property type="entry name" value="Glyco_hydro_38_N_sf"/>
</dbReference>
<dbReference type="PANTHER" id="PTHR11607">
    <property type="entry name" value="ALPHA-MANNOSIDASE"/>
    <property type="match status" value="1"/>
</dbReference>
<accession>A0A7M7KWT7</accession>
<organism evidence="12 13">
    <name type="scientific">Varroa destructor</name>
    <name type="common">Honeybee mite</name>
    <dbReference type="NCBI Taxonomy" id="109461"/>
    <lineage>
        <taxon>Eukaryota</taxon>
        <taxon>Metazoa</taxon>
        <taxon>Ecdysozoa</taxon>
        <taxon>Arthropoda</taxon>
        <taxon>Chelicerata</taxon>
        <taxon>Arachnida</taxon>
        <taxon>Acari</taxon>
        <taxon>Parasitiformes</taxon>
        <taxon>Mesostigmata</taxon>
        <taxon>Gamasina</taxon>
        <taxon>Dermanyssoidea</taxon>
        <taxon>Varroidae</taxon>
        <taxon>Varroa</taxon>
    </lineage>
</organism>
<feature type="chain" id="PRO_5034190543" description="Alpha-mannosidase" evidence="10">
    <location>
        <begin position="26"/>
        <end position="957"/>
    </location>
</feature>
<dbReference type="EnsemblMetazoa" id="XM_022811185">
    <property type="protein sequence ID" value="XP_022666920"/>
    <property type="gene ID" value="LOC111252773"/>
</dbReference>
<dbReference type="GO" id="GO:0006013">
    <property type="term" value="P:mannose metabolic process"/>
    <property type="evidence" value="ECO:0007669"/>
    <property type="project" value="InterPro"/>
</dbReference>
<dbReference type="Pfam" id="PF01074">
    <property type="entry name" value="Glyco_hydro_38N"/>
    <property type="match status" value="1"/>
</dbReference>
<dbReference type="SUPFAM" id="SSF88713">
    <property type="entry name" value="Glycoside hydrolase/deacetylase"/>
    <property type="match status" value="1"/>
</dbReference>
<evidence type="ECO:0000256" key="10">
    <source>
        <dbReference type="RuleBase" id="RU361199"/>
    </source>
</evidence>
<dbReference type="Gene3D" id="2.60.40.1360">
    <property type="match status" value="1"/>
</dbReference>
<proteinExistence type="inferred from homology"/>
<dbReference type="KEGG" id="vde:111252773"/>
<dbReference type="FunFam" id="1.20.1270.50:FF:000002">
    <property type="entry name" value="Alpha-mannosidase"/>
    <property type="match status" value="1"/>
</dbReference>
<dbReference type="InterPro" id="IPR015341">
    <property type="entry name" value="Glyco_hydro_38_cen"/>
</dbReference>
<dbReference type="InterPro" id="IPR028995">
    <property type="entry name" value="Glyco_hydro_57/38_cen_sf"/>
</dbReference>
<dbReference type="RefSeq" id="XP_022666922.1">
    <property type="nucleotide sequence ID" value="XM_022811187.1"/>
</dbReference>
<protein>
    <recommendedName>
        <fullName evidence="3 10">Alpha-mannosidase</fullName>
        <ecNumber evidence="10">3.2.1.-</ecNumber>
    </recommendedName>
</protein>
<sequence>MPLAGAPTRLTGAFLVLLQLATVRSEDAKCSIQTCPQVDPQYYTVHIVPHSHMDLGWLKTVEQYFFGTKAGITSVSVQYIYDSVLAELLSDPNKKFMFVETGFFELWWTHRDNSARENFKRLVLNGQIEFVSGGYVMNDEATVHYMTTINQMTYGLGILKEIFGECGTTRVGWQIDPFGHSREFASLLAQMGFQGLYLGRIDYQDKSHREATRTMEFNWEASESLPRARLTGIVLANNYSPPPGFCFDEFCNDDPIVEDPEAEEYNGPKRAEDFMKWLTDKANFYATNNFLVTMGNDFNYQNAHKWMTNLDALMRSINGKGYQIKGLPVRLVYSTPSCYLAVIQDQKMVNKTDDFFPYASDPHAYWTGYFTSRPAFKYLDRFSNNWFQATTQLAAMARLGPGHLGQLRRALAIAQHHDAVTGTAKQHVNDDYTKMVSVGLTQAEKVAEKALAALSGKTFPGAKSITFCRGLNISECDVIDGLTNGDGVSVTVYNPASQKVQTYIRIPVSAVNHFTVTTPNGTNIPFDCLPISDGLKKLAERKGKATHELVFPVEVDALSFTNVDIRHRPADKRIPWSYPELEVTEPRTISRDGLQVDVDPTRGIVRLSLNGIEINATAGYYFYASRTGNNTKFNFRASGAYIFRNDGPAKQLPLKSIKIIEGRTITEVRAQYGDWVYESYRIGLNCFEVDWIAGPIPIKDQIGKELVYSIDSNIDSGSEFFTDSNGRENLRRQRNFRPTWLLNSSEPVAGNYYPVNTLIAIKDKKRTIGIVTDRSHGGSSLKSGQVEIMLHRRCLHDDAFGVNEALNETGYDGNGLQVRGTFRIYLFNASRESLGRKFRPLALQMTLRPIVAFSPAPLHPKQILIDPSALSSNVQLLTLEQTSSKEYLVRLENIFERKDNPKTATVDLQRLFRGQVSSVRETLLAANIDRPKRHRVLLNSGIKLLPMQIRTFFVTLN</sequence>
<dbReference type="GO" id="GO:0005764">
    <property type="term" value="C:lysosome"/>
    <property type="evidence" value="ECO:0007669"/>
    <property type="project" value="TreeGrafter"/>
</dbReference>
<dbReference type="InParanoid" id="A0A7M7KWT7"/>
<dbReference type="Pfam" id="PF09261">
    <property type="entry name" value="Alpha-mann_mid"/>
    <property type="match status" value="1"/>
</dbReference>
<keyword evidence="9 10" id="KW-0326">Glycosidase</keyword>
<name>A0A7M7KWT7_VARDE</name>
<dbReference type="CDD" id="cd10810">
    <property type="entry name" value="GH38N_AMII_LAM_like"/>
    <property type="match status" value="1"/>
</dbReference>
<keyword evidence="5 10" id="KW-0378">Hydrolase</keyword>
<dbReference type="InterPro" id="IPR011682">
    <property type="entry name" value="Glyco_hydro_38_C"/>
</dbReference>
<evidence type="ECO:0000256" key="8">
    <source>
        <dbReference type="ARBA" id="ARBA00023180"/>
    </source>
</evidence>
<evidence type="ECO:0000256" key="1">
    <source>
        <dbReference type="ARBA" id="ARBA00000365"/>
    </source>
</evidence>
<evidence type="ECO:0000256" key="4">
    <source>
        <dbReference type="ARBA" id="ARBA00022723"/>
    </source>
</evidence>
<dbReference type="Pfam" id="PF17677">
    <property type="entry name" value="Glyco_hydro38C2"/>
    <property type="match status" value="1"/>
</dbReference>
<evidence type="ECO:0000256" key="7">
    <source>
        <dbReference type="ARBA" id="ARBA00023157"/>
    </source>
</evidence>
<keyword evidence="6 10" id="KW-0862">Zinc</keyword>
<evidence type="ECO:0000313" key="12">
    <source>
        <dbReference type="EnsemblMetazoa" id="XP_022666922"/>
    </source>
</evidence>
<dbReference type="FunFam" id="3.20.110.10:FF:000001">
    <property type="entry name" value="Alpha-mannosidase"/>
    <property type="match status" value="1"/>
</dbReference>
<dbReference type="RefSeq" id="XP_022666920.1">
    <property type="nucleotide sequence ID" value="XM_022811185.1"/>
</dbReference>
<evidence type="ECO:0000256" key="2">
    <source>
        <dbReference type="ARBA" id="ARBA00009792"/>
    </source>
</evidence>
<comment type="cofactor">
    <cofactor evidence="10">
        <name>Zn(2+)</name>
        <dbReference type="ChEBI" id="CHEBI:29105"/>
    </cofactor>
    <text evidence="10">Binds 1 zinc ion per subunit.</text>
</comment>
<dbReference type="OMA" id="FIWRPSK"/>
<dbReference type="GO" id="GO:0004559">
    <property type="term" value="F:alpha-mannosidase activity"/>
    <property type="evidence" value="ECO:0007669"/>
    <property type="project" value="UniProtKB-EC"/>
</dbReference>
<evidence type="ECO:0000256" key="5">
    <source>
        <dbReference type="ARBA" id="ARBA00022801"/>
    </source>
</evidence>
<keyword evidence="10" id="KW-0732">Signal</keyword>
<evidence type="ECO:0000259" key="11">
    <source>
        <dbReference type="SMART" id="SM00872"/>
    </source>
</evidence>
<dbReference type="InterPro" id="IPR041147">
    <property type="entry name" value="GH38_C"/>
</dbReference>
<dbReference type="Gene3D" id="2.70.98.30">
    <property type="entry name" value="Golgi alpha-mannosidase II, domain 4"/>
    <property type="match status" value="1"/>
</dbReference>
<dbReference type="EnsemblMetazoa" id="XM_022811186">
    <property type="protein sequence ID" value="XP_022666921"/>
    <property type="gene ID" value="LOC111252773"/>
</dbReference>
<dbReference type="InterPro" id="IPR011330">
    <property type="entry name" value="Glyco_hydro/deAcase_b/a-brl"/>
</dbReference>
<dbReference type="PANTHER" id="PTHR11607:SF3">
    <property type="entry name" value="LYSOSOMAL ALPHA-MANNOSIDASE"/>
    <property type="match status" value="1"/>
</dbReference>
<reference evidence="12" key="1">
    <citation type="submission" date="2021-01" db="UniProtKB">
        <authorList>
            <consortium name="EnsemblMetazoa"/>
        </authorList>
    </citation>
    <scope>IDENTIFICATION</scope>
</reference>
<dbReference type="FunFam" id="1.20.1270.50:FF:000003">
    <property type="entry name" value="Alpha-mannosidase"/>
    <property type="match status" value="1"/>
</dbReference>
<dbReference type="InterPro" id="IPR050843">
    <property type="entry name" value="Glycosyl_Hydrlase_38"/>
</dbReference>
<dbReference type="InterPro" id="IPR013780">
    <property type="entry name" value="Glyco_hydro_b"/>
</dbReference>
<keyword evidence="7" id="KW-1015">Disulfide bond</keyword>
<dbReference type="EC" id="3.2.1.-" evidence="10"/>
<evidence type="ECO:0000256" key="3">
    <source>
        <dbReference type="ARBA" id="ARBA00012752"/>
    </source>
</evidence>
<keyword evidence="8" id="KW-0325">Glycoprotein</keyword>
<dbReference type="Gene3D" id="3.20.110.10">
    <property type="entry name" value="Glycoside hydrolase 38, N terminal domain"/>
    <property type="match status" value="1"/>
</dbReference>
<dbReference type="SUPFAM" id="SSF74650">
    <property type="entry name" value="Galactose mutarotase-like"/>
    <property type="match status" value="1"/>
</dbReference>
<dbReference type="Gene3D" id="2.60.40.1180">
    <property type="entry name" value="Golgi alpha-mannosidase II"/>
    <property type="match status" value="1"/>
</dbReference>
<feature type="signal peptide" evidence="10">
    <location>
        <begin position="1"/>
        <end position="25"/>
    </location>
</feature>
<dbReference type="Pfam" id="PF07748">
    <property type="entry name" value="Glyco_hydro_38C"/>
    <property type="match status" value="1"/>
</dbReference>
<dbReference type="InterPro" id="IPR000602">
    <property type="entry name" value="Glyco_hydro_38_N"/>
</dbReference>
<dbReference type="SMART" id="SM00872">
    <property type="entry name" value="Alpha-mann_mid"/>
    <property type="match status" value="1"/>
</dbReference>
<dbReference type="InterPro" id="IPR037094">
    <property type="entry name" value="Glyco_hydro_38_cen_sf"/>
</dbReference>
<dbReference type="GO" id="GO:0046872">
    <property type="term" value="F:metal ion binding"/>
    <property type="evidence" value="ECO:0007669"/>
    <property type="project" value="UniProtKB-KW"/>
</dbReference>
<comment type="catalytic activity">
    <reaction evidence="1">
        <text>Hydrolysis of terminal, non-reducing alpha-D-mannose residues in alpha-D-mannosides.</text>
        <dbReference type="EC" id="3.2.1.24"/>
    </reaction>
</comment>
<comment type="similarity">
    <text evidence="2 10">Belongs to the glycosyl hydrolase 38 family.</text>
</comment>
<feature type="domain" description="Glycoside hydrolase family 38 central" evidence="11">
    <location>
        <begin position="364"/>
        <end position="436"/>
    </location>
</feature>
<dbReference type="Gene3D" id="1.20.1270.50">
    <property type="entry name" value="Glycoside hydrolase family 38, central domain"/>
    <property type="match status" value="2"/>
</dbReference>
<dbReference type="RefSeq" id="XP_022666921.1">
    <property type="nucleotide sequence ID" value="XM_022811186.1"/>
</dbReference>
<dbReference type="GO" id="GO:0030246">
    <property type="term" value="F:carbohydrate binding"/>
    <property type="evidence" value="ECO:0007669"/>
    <property type="project" value="InterPro"/>
</dbReference>
<evidence type="ECO:0000256" key="6">
    <source>
        <dbReference type="ARBA" id="ARBA00022833"/>
    </source>
</evidence>
<dbReference type="AlphaFoldDB" id="A0A7M7KWT7"/>
<evidence type="ECO:0000313" key="13">
    <source>
        <dbReference type="Proteomes" id="UP000594260"/>
    </source>
</evidence>
<dbReference type="EnsemblMetazoa" id="XM_022811187">
    <property type="protein sequence ID" value="XP_022666922"/>
    <property type="gene ID" value="LOC111252773"/>
</dbReference>
<dbReference type="SUPFAM" id="SSF88688">
    <property type="entry name" value="Families 57/38 glycoside transferase middle domain"/>
    <property type="match status" value="1"/>
</dbReference>
<dbReference type="OrthoDB" id="2016903at2759"/>
<evidence type="ECO:0000256" key="9">
    <source>
        <dbReference type="ARBA" id="ARBA00023295"/>
    </source>
</evidence>